<dbReference type="Pfam" id="PF01900">
    <property type="entry name" value="RNase_P_Rpp14"/>
    <property type="match status" value="1"/>
</dbReference>
<dbReference type="InterPro" id="IPR002759">
    <property type="entry name" value="Pop5/Rpp14/Rnp2-like"/>
</dbReference>
<dbReference type="AlphaFoldDB" id="A0AAD6IW85"/>
<dbReference type="GO" id="GO:0000172">
    <property type="term" value="C:ribonuclease MRP complex"/>
    <property type="evidence" value="ECO:0007669"/>
    <property type="project" value="TreeGrafter"/>
</dbReference>
<feature type="compositionally biased region" description="Acidic residues" evidence="3">
    <location>
        <begin position="177"/>
        <end position="191"/>
    </location>
</feature>
<keyword evidence="6" id="KW-1185">Reference proteome</keyword>
<name>A0AAD6IW85_DREDA</name>
<comment type="caution">
    <text evidence="5">The sequence shown here is derived from an EMBL/GenBank/DDBJ whole genome shotgun (WGS) entry which is preliminary data.</text>
</comment>
<dbReference type="PANTHER" id="PTHR15441:SF2">
    <property type="entry name" value="RIBONUCLEASE P_MRP PROTEIN SUBUNIT POP5"/>
    <property type="match status" value="1"/>
</dbReference>
<feature type="region of interest" description="Disordered" evidence="3">
    <location>
        <begin position="157"/>
        <end position="191"/>
    </location>
</feature>
<evidence type="ECO:0000256" key="1">
    <source>
        <dbReference type="ARBA" id="ARBA00010800"/>
    </source>
</evidence>
<reference evidence="5" key="1">
    <citation type="submission" date="2023-01" db="EMBL/GenBank/DDBJ databases">
        <title>The chitinases involved in constricting ring structure development in the nematode-trapping fungus Drechslerella dactyloides.</title>
        <authorList>
            <person name="Wang R."/>
            <person name="Zhang L."/>
            <person name="Tang P."/>
            <person name="Li S."/>
            <person name="Liang L."/>
        </authorList>
    </citation>
    <scope>NUCLEOTIDE SEQUENCE</scope>
    <source>
        <strain evidence="5">YMF1.00031</strain>
    </source>
</reference>
<comment type="similarity">
    <text evidence="1">Belongs to the eukaryotic/archaeal RNase P protein component 2 family.</text>
</comment>
<gene>
    <name evidence="5" type="ORF">Dda_6787</name>
</gene>
<dbReference type="GO" id="GO:0005730">
    <property type="term" value="C:nucleolus"/>
    <property type="evidence" value="ECO:0007669"/>
    <property type="project" value="TreeGrafter"/>
</dbReference>
<dbReference type="PANTHER" id="PTHR15441">
    <property type="entry name" value="RIBONUCLEASE P PROTEIN SUBUNIT P14"/>
    <property type="match status" value="1"/>
</dbReference>
<dbReference type="GO" id="GO:0030681">
    <property type="term" value="C:multimeric ribonuclease P complex"/>
    <property type="evidence" value="ECO:0007669"/>
    <property type="project" value="TreeGrafter"/>
</dbReference>
<evidence type="ECO:0000256" key="4">
    <source>
        <dbReference type="SAM" id="SignalP"/>
    </source>
</evidence>
<dbReference type="SUPFAM" id="SSF160350">
    <property type="entry name" value="Rnp2-like"/>
    <property type="match status" value="1"/>
</dbReference>
<evidence type="ECO:0000256" key="2">
    <source>
        <dbReference type="ARBA" id="ARBA00022694"/>
    </source>
</evidence>
<sequence>MVRVKQRYLLFTILYPAAPAAALPQSMAFCQPSPANLTRTTLAAAIRASISTNFGDWGIGQAGSFAVKYFSPATSTGILRITRPNYRTLWASLTFLRELAGHPVVIKVVRISGTIRKAEVEAVKLAEDTIRRVRREQKAMGPSNGAAVTSLFGNAAAKAGGGDQGEKGKESGGEGLVDLDVEMDSDDDDEE</sequence>
<protein>
    <submittedName>
        <fullName evidence="5">Uncharacterized protein</fullName>
    </submittedName>
</protein>
<dbReference type="GO" id="GO:0001682">
    <property type="term" value="P:tRNA 5'-leader removal"/>
    <property type="evidence" value="ECO:0007669"/>
    <property type="project" value="InterPro"/>
</dbReference>
<keyword evidence="4" id="KW-0732">Signal</keyword>
<evidence type="ECO:0000313" key="6">
    <source>
        <dbReference type="Proteomes" id="UP001221413"/>
    </source>
</evidence>
<evidence type="ECO:0000313" key="5">
    <source>
        <dbReference type="EMBL" id="KAJ6258735.1"/>
    </source>
</evidence>
<proteinExistence type="inferred from homology"/>
<dbReference type="Gene3D" id="3.30.70.3250">
    <property type="entry name" value="Ribonuclease P, Pop5 subunit"/>
    <property type="match status" value="1"/>
</dbReference>
<dbReference type="InterPro" id="IPR038085">
    <property type="entry name" value="Rnp2-like_sf"/>
</dbReference>
<evidence type="ECO:0000256" key="3">
    <source>
        <dbReference type="SAM" id="MobiDB-lite"/>
    </source>
</evidence>
<dbReference type="Proteomes" id="UP001221413">
    <property type="component" value="Unassembled WGS sequence"/>
</dbReference>
<feature type="chain" id="PRO_5042155433" evidence="4">
    <location>
        <begin position="23"/>
        <end position="191"/>
    </location>
</feature>
<dbReference type="EMBL" id="JAQGDS010000008">
    <property type="protein sequence ID" value="KAJ6258735.1"/>
    <property type="molecule type" value="Genomic_DNA"/>
</dbReference>
<organism evidence="5 6">
    <name type="scientific">Drechslerella dactyloides</name>
    <name type="common">Nematode-trapping fungus</name>
    <name type="synonym">Arthrobotrys dactyloides</name>
    <dbReference type="NCBI Taxonomy" id="74499"/>
    <lineage>
        <taxon>Eukaryota</taxon>
        <taxon>Fungi</taxon>
        <taxon>Dikarya</taxon>
        <taxon>Ascomycota</taxon>
        <taxon>Pezizomycotina</taxon>
        <taxon>Orbiliomycetes</taxon>
        <taxon>Orbiliales</taxon>
        <taxon>Orbiliaceae</taxon>
        <taxon>Drechslerella</taxon>
    </lineage>
</organism>
<dbReference type="GO" id="GO:0033204">
    <property type="term" value="F:ribonuclease P RNA binding"/>
    <property type="evidence" value="ECO:0007669"/>
    <property type="project" value="TreeGrafter"/>
</dbReference>
<keyword evidence="2" id="KW-0819">tRNA processing</keyword>
<accession>A0AAD6IW85</accession>
<feature type="signal peptide" evidence="4">
    <location>
        <begin position="1"/>
        <end position="22"/>
    </location>
</feature>